<keyword evidence="11" id="KW-1185">Reference proteome</keyword>
<gene>
    <name evidence="10" type="ORF">GCM10008018_55930</name>
</gene>
<dbReference type="PROSITE" id="PS50022">
    <property type="entry name" value="FA58C_3"/>
    <property type="match status" value="1"/>
</dbReference>
<feature type="domain" description="F5/8 type C" evidence="8">
    <location>
        <begin position="516"/>
        <end position="662"/>
    </location>
</feature>
<dbReference type="InterPro" id="IPR008979">
    <property type="entry name" value="Galactose-bd-like_sf"/>
</dbReference>
<keyword evidence="4 6" id="KW-0326">Glycosidase</keyword>
<dbReference type="InterPro" id="IPR036116">
    <property type="entry name" value="FN3_sf"/>
</dbReference>
<evidence type="ECO:0000313" key="11">
    <source>
        <dbReference type="Proteomes" id="UP000615455"/>
    </source>
</evidence>
<evidence type="ECO:0000256" key="6">
    <source>
        <dbReference type="RuleBase" id="RU361167"/>
    </source>
</evidence>
<evidence type="ECO:0000256" key="5">
    <source>
        <dbReference type="PROSITE-ProRule" id="PRU10058"/>
    </source>
</evidence>
<evidence type="ECO:0000259" key="8">
    <source>
        <dbReference type="PROSITE" id="PS50022"/>
    </source>
</evidence>
<keyword evidence="6" id="KW-0624">Polysaccharide degradation</keyword>
<evidence type="ECO:0000256" key="1">
    <source>
        <dbReference type="ARBA" id="ARBA00009209"/>
    </source>
</evidence>
<dbReference type="Proteomes" id="UP000615455">
    <property type="component" value="Unassembled WGS sequence"/>
</dbReference>
<proteinExistence type="inferred from homology"/>
<dbReference type="Pfam" id="PF01270">
    <property type="entry name" value="Glyco_hydro_8"/>
    <property type="match status" value="1"/>
</dbReference>
<comment type="caution">
    <text evidence="10">The sequence shown here is derived from an EMBL/GenBank/DDBJ whole genome shotgun (WGS) entry which is preliminary data.</text>
</comment>
<protein>
    <recommendedName>
        <fullName evidence="6">Glucanase</fullName>
        <ecNumber evidence="6">3.2.1.-</ecNumber>
    </recommendedName>
</protein>
<feature type="active site" description="Nucleophile" evidence="5">
    <location>
        <position position="176"/>
    </location>
</feature>
<evidence type="ECO:0000313" key="10">
    <source>
        <dbReference type="EMBL" id="GGA02600.1"/>
    </source>
</evidence>
<dbReference type="EMBL" id="BMHE01000042">
    <property type="protein sequence ID" value="GGA02600.1"/>
    <property type="molecule type" value="Genomic_DNA"/>
</dbReference>
<organism evidence="10 11">
    <name type="scientific">Paenibacillus marchantiophytorum</name>
    <dbReference type="NCBI Taxonomy" id="1619310"/>
    <lineage>
        <taxon>Bacteria</taxon>
        <taxon>Bacillati</taxon>
        <taxon>Bacillota</taxon>
        <taxon>Bacilli</taxon>
        <taxon>Bacillales</taxon>
        <taxon>Paenibacillaceae</taxon>
        <taxon>Paenibacillus</taxon>
    </lineage>
</organism>
<comment type="similarity">
    <text evidence="1 6">Belongs to the glycosyl hydrolase 8 (cellulase D) family.</text>
</comment>
<dbReference type="InterPro" id="IPR000421">
    <property type="entry name" value="FA58C"/>
</dbReference>
<accession>A0ABQ1F8Q2</accession>
<dbReference type="InterPro" id="IPR012341">
    <property type="entry name" value="6hp_glycosidase-like_sf"/>
</dbReference>
<keyword evidence="6" id="KW-0119">Carbohydrate metabolism</keyword>
<dbReference type="SUPFAM" id="SSF48208">
    <property type="entry name" value="Six-hairpin glycosidases"/>
    <property type="match status" value="1"/>
</dbReference>
<dbReference type="Gene3D" id="2.60.40.10">
    <property type="entry name" value="Immunoglobulins"/>
    <property type="match status" value="1"/>
</dbReference>
<dbReference type="InterPro" id="IPR002037">
    <property type="entry name" value="Glyco_hydro_8"/>
</dbReference>
<evidence type="ECO:0000256" key="3">
    <source>
        <dbReference type="ARBA" id="ARBA00022801"/>
    </source>
</evidence>
<keyword evidence="3 6" id="KW-0378">Hydrolase</keyword>
<dbReference type="InterPro" id="IPR003961">
    <property type="entry name" value="FN3_dom"/>
</dbReference>
<dbReference type="InterPro" id="IPR019834">
    <property type="entry name" value="Glyco_hydro_8_CS"/>
</dbReference>
<evidence type="ECO:0000259" key="9">
    <source>
        <dbReference type="PROSITE" id="PS50853"/>
    </source>
</evidence>
<dbReference type="CDD" id="cd00063">
    <property type="entry name" value="FN3"/>
    <property type="match status" value="1"/>
</dbReference>
<feature type="chain" id="PRO_5045905875" description="Glucanase" evidence="7">
    <location>
        <begin position="29"/>
        <end position="664"/>
    </location>
</feature>
<dbReference type="SUPFAM" id="SSF49785">
    <property type="entry name" value="Galactose-binding domain-like"/>
    <property type="match status" value="1"/>
</dbReference>
<feature type="signal peptide" evidence="7">
    <location>
        <begin position="1"/>
        <end position="28"/>
    </location>
</feature>
<evidence type="ECO:0000256" key="2">
    <source>
        <dbReference type="ARBA" id="ARBA00022729"/>
    </source>
</evidence>
<dbReference type="PRINTS" id="PR00735">
    <property type="entry name" value="GLHYDRLASE8"/>
</dbReference>
<evidence type="ECO:0000256" key="4">
    <source>
        <dbReference type="ARBA" id="ARBA00023295"/>
    </source>
</evidence>
<sequence>MNMAKVNPVKSKLKWCSIAVICVTFVSATLLTPALEQRASAAGEQKPYPQQVSYSGITKPNHVTQAQLNTDVAAYYNSWKASYLKNNLSSLPGGYYVKGDITGSADGYKPLGSSEGQGYGMVITALMAGYDANAKTIYDGLYKTARAYKSSQNNNLMGWVVADAAGAQGHFDSATDGDIDIAYSLILAHYQWGSAGTINYLAEAKKMITSGIKVSNVTTNNRLNLGDWDGNSVLNTRPSDWMLSHMRAFYDVTGDQTWLNVINNLYSVYTSFSASYSPNTGLISDFVVGNPPQPAPQNYLNEFPETNEYNYNAARVPTRIVMDYALYGDVRGKTIADKIATWIKGKTSNNPNNVKDGYKLDGTVTGSASGPAGVFVAPFIAAGVSSSSNQAWINSGWDFMKSHKTGYYDDSFTLLNMLFISGNWWKPAAGGTVPDTQAPTLPANLAAAASSSSQINLTWSASTDNVGVTEYRIYRAGTQVGTSTTASYSDTGLTASTSYSYTVKAIDAAGNLSGPSNTATATTTSGTTPPSNLALNKTGVSSSSEGSGFVPAKAFDGNAATRWASVEGVDPQWIYVDLGSVKNINQVKLTWEAAYAKTYKIQISTDSGAPANWTDVYSTSTGDGAIDNITIASQSARYVRVYGTGRGTSYGYSLFEFEVYGTNP</sequence>
<dbReference type="Gene3D" id="2.60.120.260">
    <property type="entry name" value="Galactose-binding domain-like"/>
    <property type="match status" value="1"/>
</dbReference>
<dbReference type="Pfam" id="PF00041">
    <property type="entry name" value="fn3"/>
    <property type="match status" value="1"/>
</dbReference>
<dbReference type="SMART" id="SM00060">
    <property type="entry name" value="FN3"/>
    <property type="match status" value="1"/>
</dbReference>
<evidence type="ECO:0000256" key="7">
    <source>
        <dbReference type="SAM" id="SignalP"/>
    </source>
</evidence>
<dbReference type="Gene3D" id="1.50.10.10">
    <property type="match status" value="1"/>
</dbReference>
<keyword evidence="2 7" id="KW-0732">Signal</keyword>
<feature type="domain" description="Fibronectin type-III" evidence="9">
    <location>
        <begin position="441"/>
        <end position="526"/>
    </location>
</feature>
<dbReference type="SUPFAM" id="SSF49265">
    <property type="entry name" value="Fibronectin type III"/>
    <property type="match status" value="1"/>
</dbReference>
<dbReference type="InterPro" id="IPR008928">
    <property type="entry name" value="6-hairpin_glycosidase_sf"/>
</dbReference>
<dbReference type="Pfam" id="PF00754">
    <property type="entry name" value="F5_F8_type_C"/>
    <property type="match status" value="1"/>
</dbReference>
<dbReference type="PROSITE" id="PS50853">
    <property type="entry name" value="FN3"/>
    <property type="match status" value="1"/>
</dbReference>
<dbReference type="InterPro" id="IPR013783">
    <property type="entry name" value="Ig-like_fold"/>
</dbReference>
<name>A0ABQ1F8Q2_9BACL</name>
<dbReference type="EC" id="3.2.1.-" evidence="6"/>
<reference evidence="11" key="1">
    <citation type="journal article" date="2019" name="Int. J. Syst. Evol. Microbiol.">
        <title>The Global Catalogue of Microorganisms (GCM) 10K type strain sequencing project: providing services to taxonomists for standard genome sequencing and annotation.</title>
        <authorList>
            <consortium name="The Broad Institute Genomics Platform"/>
            <consortium name="The Broad Institute Genome Sequencing Center for Infectious Disease"/>
            <person name="Wu L."/>
            <person name="Ma J."/>
        </authorList>
    </citation>
    <scope>NUCLEOTIDE SEQUENCE [LARGE SCALE GENOMIC DNA]</scope>
    <source>
        <strain evidence="11">CGMCC 1.15043</strain>
    </source>
</reference>
<dbReference type="PROSITE" id="PS00812">
    <property type="entry name" value="GLYCOSYL_HYDROL_F8"/>
    <property type="match status" value="1"/>
</dbReference>